<feature type="compositionally biased region" description="Acidic residues" evidence="6">
    <location>
        <begin position="1644"/>
        <end position="1658"/>
    </location>
</feature>
<dbReference type="Pfam" id="PF15612">
    <property type="entry name" value="WHIM1"/>
    <property type="match status" value="1"/>
</dbReference>
<evidence type="ECO:0000259" key="9">
    <source>
        <dbReference type="PROSITE" id="PS51913"/>
    </source>
</evidence>
<dbReference type="Pfam" id="PF15613">
    <property type="entry name" value="WSD"/>
    <property type="match status" value="1"/>
</dbReference>
<keyword evidence="4 5" id="KW-0371">Homeobox</keyword>
<feature type="compositionally biased region" description="Acidic residues" evidence="6">
    <location>
        <begin position="1581"/>
        <end position="1598"/>
    </location>
</feature>
<gene>
    <name evidence="11" type="primary">LOC104725024</name>
</gene>
<sequence>MEGGSDEATVKNTKTTPEEGGESKSKRKMKTAAQLEVLETTYAAEPYPSEAIRADLSVKLNLSDRQLQMWFCHRRLKDRKSTTTTTTPSSKRQRKELITPPMAVESPKPAVNAADLVAGNDFDSRRAVRVSGGSGSGGVTVVKRFNEPSSAEVRAVGYMEAQLGERLRDNGPILGMEFDPLPPGAFGMPIEMPSHRKATRQAFETSLYVRSDVKPNKDVRPIREYQFLPDLPSSRTDHSERVSPSHHYGVPLDASVMRASAVSAGHRGDYKISPQIPNLNLATHQGKPGHVYSPNLPEYDSPYQKSYMDTPAQRNLNDHPIHEEPFVKSEREVGNEDEDDDALQLERKRKNEEARISRELEAHEKRIRRELEKQDMLRRKREEQLRKEMERQDRERRKEEERLLRERQREEERFMKEQMRELQRREKFLKKETMRAEKMRQKEEMRREKEVARLKAANERAIARKIAKESMELIEDERLELMEVAALTKGLPSMLALDFETLQNLDEYRDKQVLFPPSSVKLKKPFTVKPWNGSDENVANLLMVWRFLITFADVFGLWPFTLDEFAQAFHDYDPRLMGEIHIVLLKTIIKDIEGVTRTLLTGVGANQNAASNPGGGHPHVVEGAYAWGFDIRSWRRNLNVFTWPEILRQLALSAGLGPQLKKRNIKTVSVHDENEANDSENVIFNLRKGVAAENAFAKMQERGLSNPKRSRHRLTPGTVKFAAFHVLSLEGEKGLTILDVAEKIQRSGLRDLTTSRTPEASVAAALSRDTKLFERVAPSTYCVRASYRKEAGGAETILAEAREKIRAFKSGITDLEDVDDAERDEDSESDVGDDPEVDLHLKKEDPDALEIENSIKVEPVLENGKLDTVTMKTKAGLPITPSLPEDIKDEKRDDILVDQSLEDAVANDADSACFDESKLGEQWVQGLVEGDYSNLSSEERLNALVALIGIAIEGNTIRVALEERLEVASTLKKQMWGEVQLDKRWKEESLLRANYLSYPTAKPGVNIATPASGNQESSSADVTPISSQDPLSLPQMDVNNVIAGPSLQLQENVSGMENLQYQQQGGYTADRERLRAQLKAYVGYKAEELYVYRSLPLGQDRRRNRYWRFSASASRNDPGCGRIFVELQDGRWRLIDSEEDFDYLVKSLDVRGVRESHLHFMLLKIEASFKEAVRKNVEANPGLCSVSSSLDSDTAEISTTFKIELGDSNAIERCSVLQRFQSFEKWMWDNMLHPGALSAFKYGAKQSSPLFRICRTCAGLHLLEDICCPSCGQKSDVGELCFADQVAQLGDYSRGGDTGFILRSSISSPLRIRLLKIQLALVEASLPPEGLEAFWTENHRKSWGVKLLSSSSVEELNQVLTTLEVALKRDFLSSNFETTSELLGLPEEALASDLTCVVNVLPWIPKTTGGVALRLFEFDSAIVYTPDQNNDPLKDKESEDLVGLETNLLRNVPEKDVMETPVQGGYTQEENWTDPGLGGVSSSGRGGRPPRGRGRPRSRGSGGNGKKPAVSSSRPPRGAANTNGETMLRPRAQPRGKKNGRRSSIKGRKRPTKGTLRISNEVVGGRLAKEVAVTAKTTLPDNEDDWIETPELQDDDGEASSSGRSFQYKDYDDDEVMAPMDDFDDGGESSKLVGRGEFSLHSDDEYEEEDEEEEEEEDMNTKMDVDYINDDSFGRREQPEISNDAARKRFMFDDPDLTSSSSSY</sequence>
<dbReference type="PROSITE" id="PS50071">
    <property type="entry name" value="HOMEOBOX_2"/>
    <property type="match status" value="1"/>
</dbReference>
<dbReference type="InterPro" id="IPR009057">
    <property type="entry name" value="Homeodomain-like_sf"/>
</dbReference>
<feature type="region of interest" description="Disordered" evidence="6">
    <location>
        <begin position="816"/>
        <end position="838"/>
    </location>
</feature>
<feature type="domain" description="HTH HARE-type" evidence="9">
    <location>
        <begin position="717"/>
        <end position="786"/>
    </location>
</feature>
<keyword evidence="3 4" id="KW-0539">Nucleus</keyword>
<evidence type="ECO:0000313" key="10">
    <source>
        <dbReference type="Proteomes" id="UP000694864"/>
    </source>
</evidence>
<feature type="compositionally biased region" description="Acidic residues" evidence="6">
    <location>
        <begin position="1611"/>
        <end position="1627"/>
    </location>
</feature>
<dbReference type="SMART" id="SM00571">
    <property type="entry name" value="DDT"/>
    <property type="match status" value="1"/>
</dbReference>
<evidence type="ECO:0000256" key="2">
    <source>
        <dbReference type="ARBA" id="ARBA00023163"/>
    </source>
</evidence>
<reference evidence="11" key="2">
    <citation type="submission" date="2025-08" db="UniProtKB">
        <authorList>
            <consortium name="RefSeq"/>
        </authorList>
    </citation>
    <scope>IDENTIFICATION</scope>
    <source>
        <tissue evidence="11">Leaf</tissue>
    </source>
</reference>
<dbReference type="InterPro" id="IPR028941">
    <property type="entry name" value="WHIM2_dom"/>
</dbReference>
<dbReference type="PANTHER" id="PTHR36968:SF5">
    <property type="entry name" value="HOMEOBOX-DDT DOMAIN PROTEIN RLT2"/>
    <property type="match status" value="1"/>
</dbReference>
<dbReference type="GeneID" id="104725024"/>
<evidence type="ECO:0000256" key="5">
    <source>
        <dbReference type="RuleBase" id="RU000682"/>
    </source>
</evidence>
<dbReference type="InterPro" id="IPR007759">
    <property type="entry name" value="Asxl_HARE-HTH"/>
</dbReference>
<evidence type="ECO:0000256" key="3">
    <source>
        <dbReference type="ARBA" id="ARBA00023242"/>
    </source>
</evidence>
<dbReference type="InterPro" id="IPR044977">
    <property type="entry name" value="RLT1-3"/>
</dbReference>
<dbReference type="CDD" id="cd00086">
    <property type="entry name" value="homeodomain"/>
    <property type="match status" value="1"/>
</dbReference>
<dbReference type="PANTHER" id="PTHR36968">
    <property type="entry name" value="HOMEOBOX-DDT DOMAIN PROTEIN RLT2"/>
    <property type="match status" value="1"/>
</dbReference>
<feature type="compositionally biased region" description="Gly residues" evidence="6">
    <location>
        <begin position="1476"/>
        <end position="1487"/>
    </location>
</feature>
<dbReference type="GO" id="GO:0003677">
    <property type="term" value="F:DNA binding"/>
    <property type="evidence" value="ECO:0007669"/>
    <property type="project" value="UniProtKB-KW"/>
</dbReference>
<evidence type="ECO:0000259" key="7">
    <source>
        <dbReference type="PROSITE" id="PS50071"/>
    </source>
</evidence>
<evidence type="ECO:0000259" key="8">
    <source>
        <dbReference type="PROSITE" id="PS50827"/>
    </source>
</evidence>
<comment type="subcellular location">
    <subcellularLocation>
        <location evidence="1 4 5">Nucleus</location>
    </subcellularLocation>
</comment>
<dbReference type="PROSITE" id="PS51913">
    <property type="entry name" value="HTH_HARE"/>
    <property type="match status" value="1"/>
</dbReference>
<organism evidence="10 11">
    <name type="scientific">Camelina sativa</name>
    <name type="common">False flax</name>
    <name type="synonym">Myagrum sativum</name>
    <dbReference type="NCBI Taxonomy" id="90675"/>
    <lineage>
        <taxon>Eukaryota</taxon>
        <taxon>Viridiplantae</taxon>
        <taxon>Streptophyta</taxon>
        <taxon>Embryophyta</taxon>
        <taxon>Tracheophyta</taxon>
        <taxon>Spermatophyta</taxon>
        <taxon>Magnoliopsida</taxon>
        <taxon>eudicotyledons</taxon>
        <taxon>Gunneridae</taxon>
        <taxon>Pentapetalae</taxon>
        <taxon>rosids</taxon>
        <taxon>malvids</taxon>
        <taxon>Brassicales</taxon>
        <taxon>Brassicaceae</taxon>
        <taxon>Camelineae</taxon>
        <taxon>Camelina</taxon>
    </lineage>
</organism>
<evidence type="ECO:0000256" key="6">
    <source>
        <dbReference type="SAM" id="MobiDB-lite"/>
    </source>
</evidence>
<keyword evidence="10" id="KW-1185">Reference proteome</keyword>
<dbReference type="SMART" id="SM00389">
    <property type="entry name" value="HOX"/>
    <property type="match status" value="1"/>
</dbReference>
<dbReference type="RefSeq" id="XP_010441920.1">
    <property type="nucleotide sequence ID" value="XM_010443618.2"/>
</dbReference>
<feature type="domain" description="Homeobox" evidence="7">
    <location>
        <begin position="21"/>
        <end position="81"/>
    </location>
</feature>
<evidence type="ECO:0000256" key="4">
    <source>
        <dbReference type="PROSITE-ProRule" id="PRU00108"/>
    </source>
</evidence>
<feature type="region of interest" description="Disordered" evidence="6">
    <location>
        <begin position="1452"/>
        <end position="1704"/>
    </location>
</feature>
<dbReference type="InterPro" id="IPR001356">
    <property type="entry name" value="HD"/>
</dbReference>
<feature type="compositionally biased region" description="Acidic residues" evidence="6">
    <location>
        <begin position="816"/>
        <end position="836"/>
    </location>
</feature>
<dbReference type="SUPFAM" id="SSF46689">
    <property type="entry name" value="Homeodomain-like"/>
    <property type="match status" value="1"/>
</dbReference>
<keyword evidence="4 5" id="KW-0238">DNA-binding</keyword>
<accession>A0ABM0UJ54</accession>
<dbReference type="Pfam" id="PF00046">
    <property type="entry name" value="Homeodomain"/>
    <property type="match status" value="1"/>
</dbReference>
<feature type="compositionally biased region" description="Basic residues" evidence="6">
    <location>
        <begin position="1532"/>
        <end position="1552"/>
    </location>
</feature>
<dbReference type="Pfam" id="PF05066">
    <property type="entry name" value="HARE-HTH"/>
    <property type="match status" value="1"/>
</dbReference>
<keyword evidence="2" id="KW-0804">Transcription</keyword>
<feature type="region of interest" description="Disordered" evidence="6">
    <location>
        <begin position="1"/>
        <end position="31"/>
    </location>
</feature>
<feature type="compositionally biased region" description="Basic residues" evidence="6">
    <location>
        <begin position="1488"/>
        <end position="1498"/>
    </location>
</feature>
<dbReference type="Gene3D" id="1.10.10.60">
    <property type="entry name" value="Homeodomain-like"/>
    <property type="match status" value="1"/>
</dbReference>
<feature type="compositionally biased region" description="Basic and acidic residues" evidence="6">
    <location>
        <begin position="344"/>
        <end position="353"/>
    </location>
</feature>
<dbReference type="Pfam" id="PF02791">
    <property type="entry name" value="DDT"/>
    <property type="match status" value="1"/>
</dbReference>
<evidence type="ECO:0000256" key="1">
    <source>
        <dbReference type="ARBA" id="ARBA00004123"/>
    </source>
</evidence>
<dbReference type="Proteomes" id="UP000694864">
    <property type="component" value="Chromosome 11"/>
</dbReference>
<feature type="region of interest" description="Disordered" evidence="6">
    <location>
        <begin position="324"/>
        <end position="353"/>
    </location>
</feature>
<proteinExistence type="predicted"/>
<feature type="compositionally biased region" description="Basic and acidic residues" evidence="6">
    <location>
        <begin position="1672"/>
        <end position="1692"/>
    </location>
</feature>
<dbReference type="InterPro" id="IPR018501">
    <property type="entry name" value="DDT_dom"/>
</dbReference>
<protein>
    <submittedName>
        <fullName evidence="11">Homeobox-DDT domain protein RLT2</fullName>
    </submittedName>
</protein>
<feature type="domain" description="DDT" evidence="8">
    <location>
        <begin position="535"/>
        <end position="594"/>
    </location>
</feature>
<evidence type="ECO:0000313" key="11">
    <source>
        <dbReference type="RefSeq" id="XP_010441920.1"/>
    </source>
</evidence>
<reference evidence="10" key="1">
    <citation type="journal article" date="2014" name="Nat. Commun.">
        <title>The emerging biofuel crop Camelina sativa retains a highly undifferentiated hexaploid genome structure.</title>
        <authorList>
            <person name="Kagale S."/>
            <person name="Koh C."/>
            <person name="Nixon J."/>
            <person name="Bollina V."/>
            <person name="Clarke W.E."/>
            <person name="Tuteja R."/>
            <person name="Spillane C."/>
            <person name="Robinson S.J."/>
            <person name="Links M.G."/>
            <person name="Clarke C."/>
            <person name="Higgins E.E."/>
            <person name="Huebert T."/>
            <person name="Sharpe A.G."/>
            <person name="Parkin I.A."/>
        </authorList>
    </citation>
    <scope>NUCLEOTIDE SEQUENCE [LARGE SCALE GENOMIC DNA]</scope>
    <source>
        <strain evidence="10">cv. DH55</strain>
    </source>
</reference>
<feature type="DNA-binding region" description="Homeobox" evidence="4">
    <location>
        <begin position="23"/>
        <end position="82"/>
    </location>
</feature>
<feature type="compositionally biased region" description="Basic and acidic residues" evidence="6">
    <location>
        <begin position="324"/>
        <end position="334"/>
    </location>
</feature>
<dbReference type="PROSITE" id="PS50827">
    <property type="entry name" value="DDT"/>
    <property type="match status" value="1"/>
</dbReference>
<dbReference type="InterPro" id="IPR028942">
    <property type="entry name" value="WHIM1_dom"/>
</dbReference>
<feature type="compositionally biased region" description="Polar residues" evidence="6">
    <location>
        <begin position="1510"/>
        <end position="1525"/>
    </location>
</feature>
<name>A0ABM0UJ54_CAMSA</name>